<dbReference type="EMBL" id="JANBVB010000451">
    <property type="protein sequence ID" value="KAJ2894122.1"/>
    <property type="molecule type" value="Genomic_DNA"/>
</dbReference>
<evidence type="ECO:0000313" key="2">
    <source>
        <dbReference type="Proteomes" id="UP001139981"/>
    </source>
</evidence>
<evidence type="ECO:0000313" key="1">
    <source>
        <dbReference type="EMBL" id="KAJ2894122.1"/>
    </source>
</evidence>
<name>A0ACC1M3U7_9FUNG</name>
<gene>
    <name evidence="1" type="ORF">IWW38_002670</name>
</gene>
<keyword evidence="2" id="KW-1185">Reference proteome</keyword>
<sequence length="138" mass="14752">MPTKRKLDLDDDGDNNVNEGYGGTRTTAVSSKSVNLGQVGDVVSKTQMLLKFGQRLQAQKSRAAKQAPEPQPVNDMVCSRCPAAGKRPAAIRCSYCSSVLCVGCGQQCCCCGQTFCTTCSTLDYAEHETRAVCLDCSI</sequence>
<dbReference type="Proteomes" id="UP001139981">
    <property type="component" value="Unassembled WGS sequence"/>
</dbReference>
<reference evidence="1" key="1">
    <citation type="submission" date="2022-07" db="EMBL/GenBank/DDBJ databases">
        <title>Phylogenomic reconstructions and comparative analyses of Kickxellomycotina fungi.</title>
        <authorList>
            <person name="Reynolds N.K."/>
            <person name="Stajich J.E."/>
            <person name="Barry K."/>
            <person name="Grigoriev I.V."/>
            <person name="Crous P."/>
            <person name="Smith M.E."/>
        </authorList>
    </citation>
    <scope>NUCLEOTIDE SEQUENCE</scope>
    <source>
        <strain evidence="1">CBS 190363</strain>
    </source>
</reference>
<accession>A0ACC1M3U7</accession>
<protein>
    <submittedName>
        <fullName evidence="1">Uncharacterized protein</fullName>
    </submittedName>
</protein>
<comment type="caution">
    <text evidence="1">The sequence shown here is derived from an EMBL/GenBank/DDBJ whole genome shotgun (WGS) entry which is preliminary data.</text>
</comment>
<organism evidence="1 2">
    <name type="scientific">Coemansia aciculifera</name>
    <dbReference type="NCBI Taxonomy" id="417176"/>
    <lineage>
        <taxon>Eukaryota</taxon>
        <taxon>Fungi</taxon>
        <taxon>Fungi incertae sedis</taxon>
        <taxon>Zoopagomycota</taxon>
        <taxon>Kickxellomycotina</taxon>
        <taxon>Kickxellomycetes</taxon>
        <taxon>Kickxellales</taxon>
        <taxon>Kickxellaceae</taxon>
        <taxon>Coemansia</taxon>
    </lineage>
</organism>
<proteinExistence type="predicted"/>